<evidence type="ECO:0008006" key="3">
    <source>
        <dbReference type="Google" id="ProtNLM"/>
    </source>
</evidence>
<gene>
    <name evidence="1" type="ORF">JOM49_004172</name>
</gene>
<protein>
    <recommendedName>
        <fullName evidence="3">S-adenosyl methyltransferase</fullName>
    </recommendedName>
</protein>
<dbReference type="Pfam" id="PF04672">
    <property type="entry name" value="Methyltransf_19"/>
    <property type="match status" value="1"/>
</dbReference>
<dbReference type="SUPFAM" id="SSF53335">
    <property type="entry name" value="S-adenosyl-L-methionine-dependent methyltransferases"/>
    <property type="match status" value="1"/>
</dbReference>
<dbReference type="PIRSF" id="PIRSF017393">
    <property type="entry name" value="MTase_SAV2177"/>
    <property type="match status" value="1"/>
</dbReference>
<evidence type="ECO:0000313" key="1">
    <source>
        <dbReference type="EMBL" id="MBP2182646.1"/>
    </source>
</evidence>
<dbReference type="InterPro" id="IPR029063">
    <property type="entry name" value="SAM-dependent_MTases_sf"/>
</dbReference>
<accession>A0ABS4PT87</accession>
<proteinExistence type="predicted"/>
<dbReference type="RefSeq" id="WP_209665925.1">
    <property type="nucleotide sequence ID" value="NZ_JAGGMS010000001.1"/>
</dbReference>
<dbReference type="InterPro" id="IPR006764">
    <property type="entry name" value="SAM_dep_MeTrfase_SAV2177_type"/>
</dbReference>
<dbReference type="EMBL" id="JAGGMS010000001">
    <property type="protein sequence ID" value="MBP2182646.1"/>
    <property type="molecule type" value="Genomic_DNA"/>
</dbReference>
<reference evidence="1 2" key="1">
    <citation type="submission" date="2021-03" db="EMBL/GenBank/DDBJ databases">
        <title>Sequencing the genomes of 1000 actinobacteria strains.</title>
        <authorList>
            <person name="Klenk H.-P."/>
        </authorList>
    </citation>
    <scope>NUCLEOTIDE SEQUENCE [LARGE SCALE GENOMIC DNA]</scope>
    <source>
        <strain evidence="1 2">DSM 45510</strain>
    </source>
</reference>
<dbReference type="Proteomes" id="UP000741013">
    <property type="component" value="Unassembled WGS sequence"/>
</dbReference>
<evidence type="ECO:0000313" key="2">
    <source>
        <dbReference type="Proteomes" id="UP000741013"/>
    </source>
</evidence>
<name>A0ABS4PT87_9PSEU</name>
<keyword evidence="2" id="KW-1185">Reference proteome</keyword>
<sequence>MAETSPKAAGRVPVGVDPTRASIARVYDAMLNGKDNYEIDREVKRALLATAPELETIARDNRQWLIRVTRFLAGTIELGQIIDCGAGLPGAENTHEAASRVSSDVHVYYVDNDPLVAVHGRALLEGSDRTYFLEADLTKPDEVFAAAAEAGFDRGEPAGLMQVSTLHHVHDDLGPVEIMQRYIDQLPSGSYVAITHFFDPEDGGPLSALAGRLQEIMVSGPMGSGCFRTRSEIAAMFDGLEFVQPGLTVLPDWWPDAPGAGELLDVQRLLIGGLGRKP</sequence>
<organism evidence="1 2">
    <name type="scientific">Amycolatopsis magusensis</name>
    <dbReference type="NCBI Taxonomy" id="882444"/>
    <lineage>
        <taxon>Bacteria</taxon>
        <taxon>Bacillati</taxon>
        <taxon>Actinomycetota</taxon>
        <taxon>Actinomycetes</taxon>
        <taxon>Pseudonocardiales</taxon>
        <taxon>Pseudonocardiaceae</taxon>
        <taxon>Amycolatopsis</taxon>
    </lineage>
</organism>
<comment type="caution">
    <text evidence="1">The sequence shown here is derived from an EMBL/GenBank/DDBJ whole genome shotgun (WGS) entry which is preliminary data.</text>
</comment>
<dbReference type="Gene3D" id="3.40.50.150">
    <property type="entry name" value="Vaccinia Virus protein VP39"/>
    <property type="match status" value="1"/>
</dbReference>